<dbReference type="EMBL" id="JBHMCA010000042">
    <property type="protein sequence ID" value="MFB9445488.1"/>
    <property type="molecule type" value="Genomic_DNA"/>
</dbReference>
<name>A0ABV5M9X4_9ACTN</name>
<organism evidence="1 2">
    <name type="scientific">Dactylosporangium vinaceum</name>
    <dbReference type="NCBI Taxonomy" id="53362"/>
    <lineage>
        <taxon>Bacteria</taxon>
        <taxon>Bacillati</taxon>
        <taxon>Actinomycetota</taxon>
        <taxon>Actinomycetes</taxon>
        <taxon>Micromonosporales</taxon>
        <taxon>Micromonosporaceae</taxon>
        <taxon>Dactylosporangium</taxon>
    </lineage>
</organism>
<comment type="caution">
    <text evidence="1">The sequence shown here is derived from an EMBL/GenBank/DDBJ whole genome shotgun (WGS) entry which is preliminary data.</text>
</comment>
<proteinExistence type="predicted"/>
<dbReference type="Proteomes" id="UP001589608">
    <property type="component" value="Unassembled WGS sequence"/>
</dbReference>
<dbReference type="InterPro" id="IPR011006">
    <property type="entry name" value="CheY-like_superfamily"/>
</dbReference>
<evidence type="ECO:0000313" key="2">
    <source>
        <dbReference type="Proteomes" id="UP001589608"/>
    </source>
</evidence>
<dbReference type="RefSeq" id="WP_223103842.1">
    <property type="nucleotide sequence ID" value="NZ_CP061913.1"/>
</dbReference>
<sequence>MPPELRMLRVAIVDDLVELREGLAATLTPNLGIDVRFRVDFQEAVNLPFRDLDAIVLDAHDRRSYSPDQYSGIAITRLARTVRGESSIAEFLKESTGRAISLEEQKASIADMLVVAMMSQWYDQDELRARFAAAGGDIFWPLNRWVDLAHADTFFEDLAHLLHEPVDWSVREVRGRRDWLPDTRGYPVDPAKAEQLLASHEDIVDLSLKYVDGTKSQQAAVRDRLNRRIRAGRQVRAIRGKGATAKAIARAIARIYGVHSQRPIIPPGVSRNADG</sequence>
<evidence type="ECO:0000313" key="1">
    <source>
        <dbReference type="EMBL" id="MFB9445488.1"/>
    </source>
</evidence>
<gene>
    <name evidence="1" type="ORF">ACFFTR_20625</name>
</gene>
<reference evidence="1 2" key="1">
    <citation type="submission" date="2024-09" db="EMBL/GenBank/DDBJ databases">
        <authorList>
            <person name="Sun Q."/>
            <person name="Mori K."/>
        </authorList>
    </citation>
    <scope>NUCLEOTIDE SEQUENCE [LARGE SCALE GENOMIC DNA]</scope>
    <source>
        <strain evidence="1 2">JCM 3307</strain>
    </source>
</reference>
<dbReference type="SUPFAM" id="SSF52172">
    <property type="entry name" value="CheY-like"/>
    <property type="match status" value="1"/>
</dbReference>
<protein>
    <submittedName>
        <fullName evidence="1">Uncharacterized protein</fullName>
    </submittedName>
</protein>
<keyword evidence="2" id="KW-1185">Reference proteome</keyword>
<accession>A0ABV5M9X4</accession>